<gene>
    <name evidence="1" type="ORF">KZ829_08565</name>
</gene>
<proteinExistence type="predicted"/>
<dbReference type="RefSeq" id="WP_220143285.1">
    <property type="nucleotide sequence ID" value="NZ_JAHXZI010000003.1"/>
</dbReference>
<accession>A0ABS7AYF4</accession>
<dbReference type="EMBL" id="JAHXZI010000003">
    <property type="protein sequence ID" value="MBW6433787.1"/>
    <property type="molecule type" value="Genomic_DNA"/>
</dbReference>
<protein>
    <submittedName>
        <fullName evidence="1">Uncharacterized protein</fullName>
    </submittedName>
</protein>
<name>A0ABS7AYF4_9ACTN</name>
<sequence>MERIVRPPSAFRRPCTATLMAYLRIGDVDLYSEVAGAEIPKVLVPEPDGLDVRQVCHDHIGSGHQYGAEVANMIRGRSCHS</sequence>
<organism evidence="1 2">
    <name type="scientific">Actinoplanes hulinensis</name>
    <dbReference type="NCBI Taxonomy" id="1144547"/>
    <lineage>
        <taxon>Bacteria</taxon>
        <taxon>Bacillati</taxon>
        <taxon>Actinomycetota</taxon>
        <taxon>Actinomycetes</taxon>
        <taxon>Micromonosporales</taxon>
        <taxon>Micromonosporaceae</taxon>
        <taxon>Actinoplanes</taxon>
    </lineage>
</organism>
<dbReference type="Proteomes" id="UP001519863">
    <property type="component" value="Unassembled WGS sequence"/>
</dbReference>
<evidence type="ECO:0000313" key="2">
    <source>
        <dbReference type="Proteomes" id="UP001519863"/>
    </source>
</evidence>
<reference evidence="1 2" key="1">
    <citation type="journal article" date="2013" name="Antonie Van Leeuwenhoek">
        <title>Actinoplanes hulinensis sp. nov., a novel actinomycete isolated from soybean root (Glycine max (L.) Merr).</title>
        <authorList>
            <person name="Shen Y."/>
            <person name="Liu C."/>
            <person name="Wang X."/>
            <person name="Zhao J."/>
            <person name="Jia F."/>
            <person name="Zhang Y."/>
            <person name="Wang L."/>
            <person name="Yang D."/>
            <person name="Xiang W."/>
        </authorList>
    </citation>
    <scope>NUCLEOTIDE SEQUENCE [LARGE SCALE GENOMIC DNA]</scope>
    <source>
        <strain evidence="1 2">NEAU-M9</strain>
    </source>
</reference>
<evidence type="ECO:0000313" key="1">
    <source>
        <dbReference type="EMBL" id="MBW6433787.1"/>
    </source>
</evidence>
<comment type="caution">
    <text evidence="1">The sequence shown here is derived from an EMBL/GenBank/DDBJ whole genome shotgun (WGS) entry which is preliminary data.</text>
</comment>
<keyword evidence="2" id="KW-1185">Reference proteome</keyword>